<protein>
    <recommendedName>
        <fullName evidence="2">DUF4378 domain-containing protein</fullName>
    </recommendedName>
</protein>
<dbReference type="Proteomes" id="UP000317650">
    <property type="component" value="Chromosome 11"/>
</dbReference>
<dbReference type="EMBL" id="PYDT01000007">
    <property type="protein sequence ID" value="THU55017.1"/>
    <property type="molecule type" value="Genomic_DNA"/>
</dbReference>
<dbReference type="PANTHER" id="PTHR46634">
    <property type="entry name" value="M REDUCTASE II SUBUNIT GAMMA, PUTATIVE (DUF3741)-RELATED"/>
    <property type="match status" value="1"/>
</dbReference>
<feature type="compositionally biased region" description="Polar residues" evidence="1">
    <location>
        <begin position="361"/>
        <end position="373"/>
    </location>
</feature>
<feature type="region of interest" description="Disordered" evidence="1">
    <location>
        <begin position="344"/>
        <end position="412"/>
    </location>
</feature>
<feature type="compositionally biased region" description="Polar residues" evidence="1">
    <location>
        <begin position="20"/>
        <end position="29"/>
    </location>
</feature>
<evidence type="ECO:0000256" key="1">
    <source>
        <dbReference type="SAM" id="MobiDB-lite"/>
    </source>
</evidence>
<feature type="compositionally biased region" description="Polar residues" evidence="1">
    <location>
        <begin position="46"/>
        <end position="59"/>
    </location>
</feature>
<feature type="compositionally biased region" description="Basic and acidic residues" evidence="1">
    <location>
        <begin position="1"/>
        <end position="19"/>
    </location>
</feature>
<organism evidence="3 4">
    <name type="scientific">Musa balbisiana</name>
    <name type="common">Banana</name>
    <dbReference type="NCBI Taxonomy" id="52838"/>
    <lineage>
        <taxon>Eukaryota</taxon>
        <taxon>Viridiplantae</taxon>
        <taxon>Streptophyta</taxon>
        <taxon>Embryophyta</taxon>
        <taxon>Tracheophyta</taxon>
        <taxon>Spermatophyta</taxon>
        <taxon>Magnoliopsida</taxon>
        <taxon>Liliopsida</taxon>
        <taxon>Zingiberales</taxon>
        <taxon>Musaceae</taxon>
        <taxon>Musa</taxon>
    </lineage>
</organism>
<evidence type="ECO:0000313" key="4">
    <source>
        <dbReference type="Proteomes" id="UP000317650"/>
    </source>
</evidence>
<keyword evidence="4" id="KW-1185">Reference proteome</keyword>
<feature type="domain" description="DUF4378" evidence="2">
    <location>
        <begin position="484"/>
        <end position="648"/>
    </location>
</feature>
<feature type="compositionally biased region" description="Basic and acidic residues" evidence="1">
    <location>
        <begin position="381"/>
        <end position="396"/>
    </location>
</feature>
<accession>A0A4S8J131</accession>
<gene>
    <name evidence="3" type="ORF">C4D60_Mb11t02140</name>
</gene>
<feature type="region of interest" description="Disordered" evidence="1">
    <location>
        <begin position="43"/>
        <end position="71"/>
    </location>
</feature>
<evidence type="ECO:0000313" key="3">
    <source>
        <dbReference type="EMBL" id="THU55017.1"/>
    </source>
</evidence>
<dbReference type="PANTHER" id="PTHR46634:SF3">
    <property type="entry name" value="M REDUCTASE II SUBUNIT GAMMA, PUTATIVE (DUF3741)-RELATED"/>
    <property type="match status" value="1"/>
</dbReference>
<evidence type="ECO:0000259" key="2">
    <source>
        <dbReference type="Pfam" id="PF14309"/>
    </source>
</evidence>
<proteinExistence type="predicted"/>
<feature type="compositionally biased region" description="Polar residues" evidence="1">
    <location>
        <begin position="397"/>
        <end position="412"/>
    </location>
</feature>
<feature type="region of interest" description="Disordered" evidence="1">
    <location>
        <begin position="1"/>
        <end position="29"/>
    </location>
</feature>
<dbReference type="AlphaFoldDB" id="A0A4S8J131"/>
<name>A0A4S8J131_MUSBA</name>
<dbReference type="Pfam" id="PF14309">
    <property type="entry name" value="DUF4378"/>
    <property type="match status" value="1"/>
</dbReference>
<dbReference type="InterPro" id="IPR025486">
    <property type="entry name" value="DUF4378"/>
</dbReference>
<comment type="caution">
    <text evidence="3">The sequence shown here is derived from an EMBL/GenBank/DDBJ whole genome shotgun (WGS) entry which is preliminary data.</text>
</comment>
<sequence>MVKKQEGPEIKESGRETNNHHWNSTFNNLKAESFSQPTRIVVLKPSTGNPTKASTTTMSPKHLVQGDLGDSEALGPKYIEERTQQMQKILSGHRRDESLLSSVYSNSFGGDESSFNLLETDYIEEDGGGFSDSVVAAPTSRHSWDRFNSPCSVSSFSRVSYSPESSVIREAKKRLSERWALVTSNGTSQEQLHLPKSSSTLGEMLAISDVKREECVNRYTVSGSRSCGGDDELMLPAFFLPVDGKKNSGELSPGNLSRSKSVPVSCSAYKDIGLKYEGSDTQLCEPTVSEVSKTKHGKSSFRGRVSSFFFSRSKETRKRPVSSTMVGSGGADVVVSRTDEMLKSVRGSSSANSQVKDEEQSASTASISVTNVSKKPMQSVEKSRTSDKSSEEERLNPHQNYTNNLDQPSPTSILDAQFEDDVNGNLSQTSEANARQQLISRASPIESVARTLSWDDTHLEMPLPESSSFQVALSKADGADQDHFVFVQKLLSYAGLEKSDMMFTGWHSPDSPLDPVLLDKLLGLKEDESKCMEKSPTLRLLFDCVNLALVEVSWSTLTSVYPWNRASCGAQVDACASSALSEDVWGLVRDWSSGNRKVVLTENDIGSLVVDRVLRTDAGGNRWVELNRIVEEIAKEITGDVLKDLVGEAFSDLAAACICLQISTMPQVKVFFDSKV</sequence>
<reference evidence="3 4" key="1">
    <citation type="journal article" date="2019" name="Nat. Plants">
        <title>Genome sequencing of Musa balbisiana reveals subgenome evolution and function divergence in polyploid bananas.</title>
        <authorList>
            <person name="Yao X."/>
        </authorList>
    </citation>
    <scope>NUCLEOTIDE SEQUENCE [LARGE SCALE GENOMIC DNA]</scope>
    <source>
        <strain evidence="4">cv. DH-PKW</strain>
        <tissue evidence="3">Leaves</tissue>
    </source>
</reference>